<feature type="compositionally biased region" description="Basic and acidic residues" evidence="5">
    <location>
        <begin position="177"/>
        <end position="197"/>
    </location>
</feature>
<dbReference type="Pfam" id="PF01544">
    <property type="entry name" value="CorA"/>
    <property type="match status" value="1"/>
</dbReference>
<dbReference type="EMBL" id="ML977158">
    <property type="protein sequence ID" value="KAF1986219.1"/>
    <property type="molecule type" value="Genomic_DNA"/>
</dbReference>
<dbReference type="SUPFAM" id="SSF144083">
    <property type="entry name" value="Magnesium transport protein CorA, transmembrane region"/>
    <property type="match status" value="1"/>
</dbReference>
<dbReference type="GO" id="GO:0005886">
    <property type="term" value="C:plasma membrane"/>
    <property type="evidence" value="ECO:0007669"/>
    <property type="project" value="UniProtKB-SubCell"/>
</dbReference>
<dbReference type="Proteomes" id="UP000800041">
    <property type="component" value="Unassembled WGS sequence"/>
</dbReference>
<feature type="region of interest" description="Disordered" evidence="5">
    <location>
        <begin position="1"/>
        <end position="20"/>
    </location>
</feature>
<sequence length="1504" mass="171936">MASSSDAPFHSSTSTSRALVLRSSGAGAGAGYGERNRIVVEDSGPGSGSRVSPTEGREREYRRAGVSDEEEEDEWDYAYGSLPIRVVERETVSVRGGDRDREREMDRLSERERMRRDKREREREMDRYSERGSERMAERLRDRERLRGSERRRARSDETGMVVREVDWDDDSYAPAPRERSRSDTVSGRERRARFDSDPVIVVHDYPYAMRDRSRSRNRNRSPEVKIYRQRSRERYDDLDEPGVRTDEDEEEMKEFMRRRREEEDGIRNRQDRWSRDDREVDRLSDIRAERRERMRQRRINRVEIHQPEYDTYSLPSRSEFDDRQRARDELRQRHARERDRERRPIILPAPLGSAPLPDFPPPRRQNSYAPQSPPASAPLPEISFDRHSGPPSYVSAPQASLPPPPLSPRINPFAPLPPSSSRSQRHRSRSRSRRAQRPSPYTADERVEDDGHGQYWDQLSDISETPSDSSFGFTIPRDDQSSDPGGEANGGAGNGNGGKKPPSETGTLGGAPGFRYEATPLRVLESRANVDESAYFVTSADLSVVPEATIPKIPSTPLFRWVHLQNPLHNSMAFLEQTIAIPGLTEGQKHVISITIGKMQNDFERELRTPQGSNGKTAVPHFVHGAWEPTDGPHPPAEELHAHFLMLPYFCLDRYTPPNLPANSNHHPTIGLVQALISSANRERELQQAVTALPDTPKGHCFHIAQLWCLVLEDGLIVTCSQLDLAELRDSTVNFNPRPDPPTNTEPYIIITDNNRTWSLPTEGCKTWFTFAAHFYDLNSNFENFLQVSWKGETITPEMWPRIYAQAKRTTLHLQLNRKKRGNHRDVLVDWWPLPVRQDQHGPPNPPPSPPPPPPPDSPPAPRPRPRRRSTDFSELSIDLFVNSPPTQAGADDSDGSDRRQSRSATRGRARSLSRSRTPSPNRENRRGASTRDESGKIKTFSVFSWLAMKNDTPRQTHRSSSLGNAHLRDFDTGPEIDSEKMTSHLRLAHQFLWDNPRAKEQRVYRQMAERSMAEVEAWCDRNEWGSVGASVNLKRQEVLQAAKDNYLFYAPEHADGLAVRRYWGAVQKILEDINGTSVPLNYQQSTYELRRLARGAIELTKTISKGIEEDADKIKVPDEFVKAWPHCIMYLCFLAGKEVNEAKRHMNKIMDLTEQGIWTLFETVVKKTLRTREVCMPLTIMALLSSRLVHDISRGQPNLRDSYWEYFKRLEAEVRQDPLKRSHQNKLGFLTQELDSITTVLRDQHRVLDSLYSSSYGKMDRSNQVFTHSVEPEVDDMAILRNSLALVSNRLEDFREIKERVGELERWNIRMIDSNKDRQDAAIYAFTIVTVIFLPLTAVSGFLGMNTSDIRDMPQPQWVFWAAGVPLTVVIILISLYWAGELGNAWGWVATPLLKMLPRVGTAGRRRRMRERGYREMKGGSTEKFKTTARVRTEVSRSDTGLSRADTDTGASLREAMRRRPAVGASGVRASRPVRRSSGLGREFSPVPVRRRTTLSSRYTGA</sequence>
<gene>
    <name evidence="7" type="ORF">K402DRAFT_421430</name>
</gene>
<feature type="region of interest" description="Disordered" evidence="5">
    <location>
        <begin position="836"/>
        <end position="937"/>
    </location>
</feature>
<organism evidence="7 8">
    <name type="scientific">Aulographum hederae CBS 113979</name>
    <dbReference type="NCBI Taxonomy" id="1176131"/>
    <lineage>
        <taxon>Eukaryota</taxon>
        <taxon>Fungi</taxon>
        <taxon>Dikarya</taxon>
        <taxon>Ascomycota</taxon>
        <taxon>Pezizomycotina</taxon>
        <taxon>Dothideomycetes</taxon>
        <taxon>Pleosporomycetidae</taxon>
        <taxon>Aulographales</taxon>
        <taxon>Aulographaceae</taxon>
    </lineage>
</organism>
<protein>
    <recommendedName>
        <fullName evidence="9">Cora-domain-containing protein</fullName>
    </recommendedName>
</protein>
<dbReference type="GO" id="GO:0015087">
    <property type="term" value="F:cobalt ion transmembrane transporter activity"/>
    <property type="evidence" value="ECO:0007669"/>
    <property type="project" value="TreeGrafter"/>
</dbReference>
<evidence type="ECO:0000256" key="5">
    <source>
        <dbReference type="SAM" id="MobiDB-lite"/>
    </source>
</evidence>
<comment type="subcellular location">
    <subcellularLocation>
        <location evidence="1">Cell membrane</location>
        <topology evidence="1">Multi-pass membrane protein</topology>
    </subcellularLocation>
</comment>
<feature type="transmembrane region" description="Helical" evidence="6">
    <location>
        <begin position="1360"/>
        <end position="1381"/>
    </location>
</feature>
<feature type="compositionally biased region" description="Polar residues" evidence="5">
    <location>
        <begin position="1"/>
        <end position="17"/>
    </location>
</feature>
<keyword evidence="8" id="KW-1185">Reference proteome</keyword>
<evidence type="ECO:0000256" key="4">
    <source>
        <dbReference type="ARBA" id="ARBA00023136"/>
    </source>
</evidence>
<feature type="compositionally biased region" description="Gly residues" evidence="5">
    <location>
        <begin position="488"/>
        <end position="499"/>
    </location>
</feature>
<evidence type="ECO:0000313" key="8">
    <source>
        <dbReference type="Proteomes" id="UP000800041"/>
    </source>
</evidence>
<accession>A0A6G1GZP0</accession>
<evidence type="ECO:0000256" key="3">
    <source>
        <dbReference type="ARBA" id="ARBA00022989"/>
    </source>
</evidence>
<feature type="compositionally biased region" description="Basic and acidic residues" evidence="5">
    <location>
        <begin position="319"/>
        <end position="345"/>
    </location>
</feature>
<keyword evidence="2 6" id="KW-0812">Transmembrane</keyword>
<dbReference type="OrthoDB" id="5430750at2759"/>
<feature type="transmembrane region" description="Helical" evidence="6">
    <location>
        <begin position="1387"/>
        <end position="1404"/>
    </location>
</feature>
<dbReference type="PANTHER" id="PTHR46494:SF1">
    <property type="entry name" value="CORA FAMILY METAL ION TRANSPORTER (EUROFUNG)"/>
    <property type="match status" value="1"/>
</dbReference>
<proteinExistence type="predicted"/>
<feature type="region of interest" description="Disordered" evidence="5">
    <location>
        <begin position="90"/>
        <end position="290"/>
    </location>
</feature>
<evidence type="ECO:0000256" key="2">
    <source>
        <dbReference type="ARBA" id="ARBA00022692"/>
    </source>
</evidence>
<keyword evidence="4 6" id="KW-0472">Membrane</keyword>
<feature type="compositionally biased region" description="Pro residues" evidence="5">
    <location>
        <begin position="844"/>
        <end position="864"/>
    </location>
</feature>
<feature type="region of interest" description="Disordered" evidence="5">
    <location>
        <begin position="310"/>
        <end position="514"/>
    </location>
</feature>
<dbReference type="InterPro" id="IPR045863">
    <property type="entry name" value="CorA_TM1_TM2"/>
</dbReference>
<feature type="compositionally biased region" description="Basic and acidic residues" evidence="5">
    <location>
        <begin position="210"/>
        <end position="246"/>
    </location>
</feature>
<feature type="compositionally biased region" description="Basic and acidic residues" evidence="5">
    <location>
        <begin position="924"/>
        <end position="937"/>
    </location>
</feature>
<dbReference type="GO" id="GO:0050897">
    <property type="term" value="F:cobalt ion binding"/>
    <property type="evidence" value="ECO:0007669"/>
    <property type="project" value="TreeGrafter"/>
</dbReference>
<feature type="compositionally biased region" description="Basic and acidic residues" evidence="5">
    <location>
        <begin position="254"/>
        <end position="290"/>
    </location>
</feature>
<evidence type="ECO:0000256" key="1">
    <source>
        <dbReference type="ARBA" id="ARBA00004651"/>
    </source>
</evidence>
<dbReference type="Gene3D" id="1.20.58.340">
    <property type="entry name" value="Magnesium transport protein CorA, transmembrane region"/>
    <property type="match status" value="1"/>
</dbReference>
<feature type="compositionally biased region" description="Polar residues" evidence="5">
    <location>
        <begin position="461"/>
        <end position="473"/>
    </location>
</feature>
<evidence type="ECO:0000313" key="7">
    <source>
        <dbReference type="EMBL" id="KAF1986219.1"/>
    </source>
</evidence>
<feature type="compositionally biased region" description="Basic and acidic residues" evidence="5">
    <location>
        <begin position="55"/>
        <end position="66"/>
    </location>
</feature>
<feature type="region of interest" description="Disordered" evidence="5">
    <location>
        <begin position="25"/>
        <end position="75"/>
    </location>
</feature>
<name>A0A6G1GZP0_9PEZI</name>
<feature type="compositionally biased region" description="Basic and acidic residues" evidence="5">
    <location>
        <begin position="444"/>
        <end position="453"/>
    </location>
</feature>
<dbReference type="InterPro" id="IPR002523">
    <property type="entry name" value="MgTranspt_CorA/ZnTranspt_ZntB"/>
</dbReference>
<dbReference type="GO" id="GO:0000287">
    <property type="term" value="F:magnesium ion binding"/>
    <property type="evidence" value="ECO:0007669"/>
    <property type="project" value="TreeGrafter"/>
</dbReference>
<dbReference type="GO" id="GO:0015095">
    <property type="term" value="F:magnesium ion transmembrane transporter activity"/>
    <property type="evidence" value="ECO:0007669"/>
    <property type="project" value="TreeGrafter"/>
</dbReference>
<feature type="compositionally biased region" description="Basic and acidic residues" evidence="5">
    <location>
        <begin position="90"/>
        <end position="158"/>
    </location>
</feature>
<evidence type="ECO:0000256" key="6">
    <source>
        <dbReference type="SAM" id="Phobius"/>
    </source>
</evidence>
<evidence type="ECO:0008006" key="9">
    <source>
        <dbReference type="Google" id="ProtNLM"/>
    </source>
</evidence>
<feature type="compositionally biased region" description="Basic residues" evidence="5">
    <location>
        <begin position="424"/>
        <end position="437"/>
    </location>
</feature>
<reference evidence="7" key="1">
    <citation type="journal article" date="2020" name="Stud. Mycol.">
        <title>101 Dothideomycetes genomes: a test case for predicting lifestyles and emergence of pathogens.</title>
        <authorList>
            <person name="Haridas S."/>
            <person name="Albert R."/>
            <person name="Binder M."/>
            <person name="Bloem J."/>
            <person name="Labutti K."/>
            <person name="Salamov A."/>
            <person name="Andreopoulos B."/>
            <person name="Baker S."/>
            <person name="Barry K."/>
            <person name="Bills G."/>
            <person name="Bluhm B."/>
            <person name="Cannon C."/>
            <person name="Castanera R."/>
            <person name="Culley D."/>
            <person name="Daum C."/>
            <person name="Ezra D."/>
            <person name="Gonzalez J."/>
            <person name="Henrissat B."/>
            <person name="Kuo A."/>
            <person name="Liang C."/>
            <person name="Lipzen A."/>
            <person name="Lutzoni F."/>
            <person name="Magnuson J."/>
            <person name="Mondo S."/>
            <person name="Nolan M."/>
            <person name="Ohm R."/>
            <person name="Pangilinan J."/>
            <person name="Park H.-J."/>
            <person name="Ramirez L."/>
            <person name="Alfaro M."/>
            <person name="Sun H."/>
            <person name="Tritt A."/>
            <person name="Yoshinaga Y."/>
            <person name="Zwiers L.-H."/>
            <person name="Turgeon B."/>
            <person name="Goodwin S."/>
            <person name="Spatafora J."/>
            <person name="Crous P."/>
            <person name="Grigoriev I."/>
        </authorList>
    </citation>
    <scope>NUCLEOTIDE SEQUENCE</scope>
    <source>
        <strain evidence="7">CBS 113979</strain>
    </source>
</reference>
<keyword evidence="3 6" id="KW-1133">Transmembrane helix</keyword>
<feature type="transmembrane region" description="Helical" evidence="6">
    <location>
        <begin position="1323"/>
        <end position="1348"/>
    </location>
</feature>
<feature type="region of interest" description="Disordered" evidence="5">
    <location>
        <begin position="1434"/>
        <end position="1504"/>
    </location>
</feature>
<dbReference type="PANTHER" id="PTHR46494">
    <property type="entry name" value="CORA FAMILY METAL ION TRANSPORTER (EUROFUNG)"/>
    <property type="match status" value="1"/>
</dbReference>